<evidence type="ECO:0000313" key="11">
    <source>
        <dbReference type="EMBL" id="KAG5179439.1"/>
    </source>
</evidence>
<dbReference type="FunFam" id="3.30.70.240:FF:000003">
    <property type="entry name" value="Translation elongation factor 2"/>
    <property type="match status" value="1"/>
</dbReference>
<dbReference type="FunFam" id="3.30.230.10:FF:000006">
    <property type="entry name" value="Translation elongation factor 2"/>
    <property type="match status" value="1"/>
</dbReference>
<evidence type="ECO:0000256" key="8">
    <source>
        <dbReference type="ARBA" id="ARBA00023134"/>
    </source>
</evidence>
<dbReference type="Pfam" id="PF03764">
    <property type="entry name" value="EFG_IV"/>
    <property type="match status" value="1"/>
</dbReference>
<dbReference type="Proteomes" id="UP000664859">
    <property type="component" value="Unassembled WGS sequence"/>
</dbReference>
<dbReference type="FunFam" id="2.40.30.10:FF:000010">
    <property type="entry name" value="Translation elongation factor 2"/>
    <property type="match status" value="1"/>
</dbReference>
<dbReference type="GO" id="GO:0003924">
    <property type="term" value="F:GTPase activity"/>
    <property type="evidence" value="ECO:0007669"/>
    <property type="project" value="InterPro"/>
</dbReference>
<evidence type="ECO:0000256" key="7">
    <source>
        <dbReference type="ARBA" id="ARBA00022917"/>
    </source>
</evidence>
<comment type="subcellular location">
    <subcellularLocation>
        <location evidence="2">Cytoplasm</location>
    </subcellularLocation>
    <subcellularLocation>
        <location evidence="1">Plastid</location>
        <location evidence="1">Chloroplast</location>
    </subcellularLocation>
</comment>
<dbReference type="InterPro" id="IPR005517">
    <property type="entry name" value="Transl_elong_EFG/EF2_IV"/>
</dbReference>
<dbReference type="FunFam" id="3.30.70.870:FF:000002">
    <property type="entry name" value="Translation elongation factor 2"/>
    <property type="match status" value="1"/>
</dbReference>
<dbReference type="SUPFAM" id="SSF50447">
    <property type="entry name" value="Translation proteins"/>
    <property type="match status" value="1"/>
</dbReference>
<keyword evidence="5 11" id="KW-0251">Elongation factor</keyword>
<keyword evidence="6" id="KW-0378">Hydrolase</keyword>
<keyword evidence="3" id="KW-0963">Cytoplasm</keyword>
<keyword evidence="12" id="KW-1185">Reference proteome</keyword>
<evidence type="ECO:0000256" key="9">
    <source>
        <dbReference type="ARBA" id="ARBA00049117"/>
    </source>
</evidence>
<dbReference type="Gene3D" id="3.30.70.240">
    <property type="match status" value="1"/>
</dbReference>
<accession>A0A836CBC1</accession>
<dbReference type="Pfam" id="PF00679">
    <property type="entry name" value="EFG_C"/>
    <property type="match status" value="1"/>
</dbReference>
<dbReference type="SMART" id="SM00889">
    <property type="entry name" value="EFG_IV"/>
    <property type="match status" value="1"/>
</dbReference>
<dbReference type="CDD" id="cd01681">
    <property type="entry name" value="aeEF2_snRNP_like_IV"/>
    <property type="match status" value="1"/>
</dbReference>
<dbReference type="Gene3D" id="3.30.230.10">
    <property type="match status" value="1"/>
</dbReference>
<dbReference type="InterPro" id="IPR041095">
    <property type="entry name" value="EFG_II"/>
</dbReference>
<protein>
    <submittedName>
        <fullName evidence="11">EF2, translation elongation factor 2</fullName>
    </submittedName>
</protein>
<dbReference type="GO" id="GO:0003746">
    <property type="term" value="F:translation elongation factor activity"/>
    <property type="evidence" value="ECO:0007669"/>
    <property type="project" value="UniProtKB-KW"/>
</dbReference>
<dbReference type="FunFam" id="3.40.50.300:FF:000058">
    <property type="entry name" value="Translation elongation factor 2"/>
    <property type="match status" value="1"/>
</dbReference>
<dbReference type="CDD" id="cd01885">
    <property type="entry name" value="EF2"/>
    <property type="match status" value="1"/>
</dbReference>
<dbReference type="InterPro" id="IPR035647">
    <property type="entry name" value="EFG_III/V"/>
</dbReference>
<dbReference type="CDD" id="cd04096">
    <property type="entry name" value="eEF2_snRNP_like_C"/>
    <property type="match status" value="1"/>
</dbReference>
<dbReference type="Pfam" id="PF14492">
    <property type="entry name" value="EFG_III"/>
    <property type="match status" value="1"/>
</dbReference>
<dbReference type="OrthoDB" id="364892at2759"/>
<dbReference type="AlphaFoldDB" id="A0A836CBC1"/>
<evidence type="ECO:0000256" key="1">
    <source>
        <dbReference type="ARBA" id="ARBA00004229"/>
    </source>
</evidence>
<proteinExistence type="predicted"/>
<dbReference type="InterPro" id="IPR009000">
    <property type="entry name" value="Transl_B-barrel_sf"/>
</dbReference>
<dbReference type="Gene3D" id="3.40.50.300">
    <property type="entry name" value="P-loop containing nucleotide triphosphate hydrolases"/>
    <property type="match status" value="1"/>
</dbReference>
<dbReference type="InterPro" id="IPR014721">
    <property type="entry name" value="Ribsml_uS5_D2-typ_fold_subgr"/>
</dbReference>
<dbReference type="SUPFAM" id="SSF54980">
    <property type="entry name" value="EF-G C-terminal domain-like"/>
    <property type="match status" value="2"/>
</dbReference>
<dbReference type="Pfam" id="PF03144">
    <property type="entry name" value="GTP_EFTU_D2"/>
    <property type="match status" value="1"/>
</dbReference>
<evidence type="ECO:0000256" key="2">
    <source>
        <dbReference type="ARBA" id="ARBA00004496"/>
    </source>
</evidence>
<gene>
    <name evidence="11" type="ORF">JKP88DRAFT_187941</name>
</gene>
<dbReference type="InterPro" id="IPR005225">
    <property type="entry name" value="Small_GTP-bd"/>
</dbReference>
<dbReference type="InterPro" id="IPR020568">
    <property type="entry name" value="Ribosomal_Su5_D2-typ_SF"/>
</dbReference>
<dbReference type="FunFam" id="3.90.1430.10:FF:000003">
    <property type="entry name" value="Elongation factor 2"/>
    <property type="match status" value="1"/>
</dbReference>
<evidence type="ECO:0000259" key="10">
    <source>
        <dbReference type="PROSITE" id="PS51722"/>
    </source>
</evidence>
<organism evidence="11 12">
    <name type="scientific">Tribonema minus</name>
    <dbReference type="NCBI Taxonomy" id="303371"/>
    <lineage>
        <taxon>Eukaryota</taxon>
        <taxon>Sar</taxon>
        <taxon>Stramenopiles</taxon>
        <taxon>Ochrophyta</taxon>
        <taxon>PX clade</taxon>
        <taxon>Xanthophyceae</taxon>
        <taxon>Tribonematales</taxon>
        <taxon>Tribonemataceae</taxon>
        <taxon>Tribonema</taxon>
    </lineage>
</organism>
<reference evidence="11" key="1">
    <citation type="submission" date="2021-02" db="EMBL/GenBank/DDBJ databases">
        <title>First Annotated Genome of the Yellow-green Alga Tribonema minus.</title>
        <authorList>
            <person name="Mahan K.M."/>
        </authorList>
    </citation>
    <scope>NUCLEOTIDE SEQUENCE</scope>
    <source>
        <strain evidence="11">UTEX B ZZ1240</strain>
    </source>
</reference>
<comment type="catalytic activity">
    <reaction evidence="9">
        <text>GTP + H2O = GDP + phosphate + H(+)</text>
        <dbReference type="Rhea" id="RHEA:19669"/>
        <dbReference type="ChEBI" id="CHEBI:15377"/>
        <dbReference type="ChEBI" id="CHEBI:15378"/>
        <dbReference type="ChEBI" id="CHEBI:37565"/>
        <dbReference type="ChEBI" id="CHEBI:43474"/>
        <dbReference type="ChEBI" id="CHEBI:58189"/>
    </reaction>
    <physiologicalReaction direction="left-to-right" evidence="9">
        <dbReference type="Rhea" id="RHEA:19670"/>
    </physiologicalReaction>
</comment>
<dbReference type="SUPFAM" id="SSF52540">
    <property type="entry name" value="P-loop containing nucleoside triphosphate hydrolases"/>
    <property type="match status" value="1"/>
</dbReference>
<dbReference type="SUPFAM" id="SSF54211">
    <property type="entry name" value="Ribosomal protein S5 domain 2-like"/>
    <property type="match status" value="1"/>
</dbReference>
<name>A0A836CBC1_9STRA</name>
<evidence type="ECO:0000256" key="5">
    <source>
        <dbReference type="ARBA" id="ARBA00022768"/>
    </source>
</evidence>
<dbReference type="GO" id="GO:1990904">
    <property type="term" value="C:ribonucleoprotein complex"/>
    <property type="evidence" value="ECO:0007669"/>
    <property type="project" value="TreeGrafter"/>
</dbReference>
<dbReference type="InterPro" id="IPR031157">
    <property type="entry name" value="G_TR_CS"/>
</dbReference>
<sequence length="870" mass="96369">MVNFTVDQLREMMDLKHNIRNLSVIAHVDHGKSTLTDSLVSKAGIIAAKNAGEARFTDTRQDEQDRCITIKSTGISMFFEYNMDAGEKVSRDALQAASDKAAGEETVVVEAAPIDPDAPGVITDNCYLINLIDSPGHVDFSSEVTAALRVTDGALVVVDTVDGVCVQTETVLRQAIAERVRPVLMVNKVDRALLELQLPPEDLYQAFSRAIESVNVIIATYNDELMGDVQVYPDRGTVAFGSGLHQWGFTLKKFAKMYASKFGTQEDKMMNKLWGDWYFDADNKKWIKNNNGGTLERAFCQFIMTPICKMFEAIMEEKKQKTERMLKAVGVELKTDEKDLIGKPLLKRVMQKWLPAADAVLEMIVVHLPSPVQAQKYRVENLYDGPLDDNMAQAIRTCDTSPEAPLCMYVSKMVPTSDKGRFYAFGRVFAGKIATGQRVRILGPNYVPGKKTDLWVKNIQRTIIMMGRYVEQVQDIPAGNTCGLVGVDQYLLKSGTITTDENACGLKTMKFSVSPVVRVAVEPMNSADLPKLVEGMKRLSKSDPMVLCYTEESGEHIIAGAGELHLEICLKDLQEDFMGTPVRISDPVVSYRETVSDKSSQTCLSKSPNKHNRLYMEAEPLGDGLPADIENGVLNVRDDVKVRARFLADNYGWDVTEARKIWAFGPDGTGCNILVDATKGVNYLNEIKESVNGGFGWAMGAGPLSDEQVRGVRFNLMDVVLHADAIHRGMGQIMPTARRVVYACIYQSTPSILEPVYLCEIQCPQDAMGGCYGVLTRRRGHVFAEEQKPGTPMMQLKAYLPVMESFGFTADLRSNTGGKAFPQCVFDHWQELGGNPLVPGSKANEVVLGIRKRKGLTPEIPPLDRYLDKL</sequence>
<feature type="domain" description="Tr-type G" evidence="10">
    <location>
        <begin position="17"/>
        <end position="372"/>
    </location>
</feature>
<evidence type="ECO:0000313" key="12">
    <source>
        <dbReference type="Proteomes" id="UP000664859"/>
    </source>
</evidence>
<dbReference type="CDD" id="cd16261">
    <property type="entry name" value="EF2_snRNP_III"/>
    <property type="match status" value="1"/>
</dbReference>
<keyword evidence="4" id="KW-0547">Nucleotide-binding</keyword>
<dbReference type="PANTHER" id="PTHR42908">
    <property type="entry name" value="TRANSLATION ELONGATION FACTOR-RELATED"/>
    <property type="match status" value="1"/>
</dbReference>
<dbReference type="GO" id="GO:0005829">
    <property type="term" value="C:cytosol"/>
    <property type="evidence" value="ECO:0007669"/>
    <property type="project" value="TreeGrafter"/>
</dbReference>
<dbReference type="PANTHER" id="PTHR42908:SF10">
    <property type="entry name" value="EUKARYOTIC TRANSLATION ELONGATION FACTOR 2"/>
    <property type="match status" value="1"/>
</dbReference>
<dbReference type="InterPro" id="IPR000795">
    <property type="entry name" value="T_Tr_GTP-bd_dom"/>
</dbReference>
<dbReference type="SMART" id="SM00838">
    <property type="entry name" value="EFG_C"/>
    <property type="match status" value="1"/>
</dbReference>
<dbReference type="NCBIfam" id="TIGR00231">
    <property type="entry name" value="small_GTP"/>
    <property type="match status" value="1"/>
</dbReference>
<evidence type="ECO:0000256" key="6">
    <source>
        <dbReference type="ARBA" id="ARBA00022801"/>
    </source>
</evidence>
<evidence type="ECO:0000256" key="3">
    <source>
        <dbReference type="ARBA" id="ARBA00022490"/>
    </source>
</evidence>
<dbReference type="InterPro" id="IPR000640">
    <property type="entry name" value="EFG_V-like"/>
</dbReference>
<dbReference type="EMBL" id="JAFCMP010000468">
    <property type="protein sequence ID" value="KAG5179439.1"/>
    <property type="molecule type" value="Genomic_DNA"/>
</dbReference>
<dbReference type="PRINTS" id="PR00315">
    <property type="entry name" value="ELONGATNFCT"/>
</dbReference>
<keyword evidence="7" id="KW-0648">Protein biosynthesis</keyword>
<dbReference type="PROSITE" id="PS00301">
    <property type="entry name" value="G_TR_1"/>
    <property type="match status" value="1"/>
</dbReference>
<dbReference type="Pfam" id="PF00009">
    <property type="entry name" value="GTP_EFTU"/>
    <property type="match status" value="1"/>
</dbReference>
<dbReference type="GO" id="GO:0005525">
    <property type="term" value="F:GTP binding"/>
    <property type="evidence" value="ECO:0007669"/>
    <property type="project" value="UniProtKB-KW"/>
</dbReference>
<evidence type="ECO:0000256" key="4">
    <source>
        <dbReference type="ARBA" id="ARBA00022741"/>
    </source>
</evidence>
<dbReference type="Gene3D" id="3.30.70.870">
    <property type="entry name" value="Elongation Factor G (Translational Gtpase), domain 3"/>
    <property type="match status" value="1"/>
</dbReference>
<dbReference type="GO" id="GO:0043022">
    <property type="term" value="F:ribosome binding"/>
    <property type="evidence" value="ECO:0007669"/>
    <property type="project" value="TreeGrafter"/>
</dbReference>
<dbReference type="GO" id="GO:0009507">
    <property type="term" value="C:chloroplast"/>
    <property type="evidence" value="ECO:0007669"/>
    <property type="project" value="UniProtKB-SubCell"/>
</dbReference>
<dbReference type="InterPro" id="IPR004161">
    <property type="entry name" value="EFTu-like_2"/>
</dbReference>
<dbReference type="PROSITE" id="PS51722">
    <property type="entry name" value="G_TR_2"/>
    <property type="match status" value="1"/>
</dbReference>
<dbReference type="InterPro" id="IPR027417">
    <property type="entry name" value="P-loop_NTPase"/>
</dbReference>
<keyword evidence="8" id="KW-0342">GTP-binding</keyword>
<dbReference type="Gene3D" id="2.40.30.10">
    <property type="entry name" value="Translation factors"/>
    <property type="match status" value="1"/>
</dbReference>
<comment type="caution">
    <text evidence="11">The sequence shown here is derived from an EMBL/GenBank/DDBJ whole genome shotgun (WGS) entry which is preliminary data.</text>
</comment>